<feature type="region of interest" description="Disordered" evidence="1">
    <location>
        <begin position="1"/>
        <end position="25"/>
    </location>
</feature>
<dbReference type="AlphaFoldDB" id="A0A2J6TA70"/>
<dbReference type="PROSITE" id="PS00108">
    <property type="entry name" value="PROTEIN_KINASE_ST"/>
    <property type="match status" value="1"/>
</dbReference>
<dbReference type="Gene3D" id="1.10.510.10">
    <property type="entry name" value="Transferase(Phosphotransferase) domain 1"/>
    <property type="match status" value="1"/>
</dbReference>
<dbReference type="RefSeq" id="XP_024736802.1">
    <property type="nucleotide sequence ID" value="XM_024880243.1"/>
</dbReference>
<evidence type="ECO:0000313" key="4">
    <source>
        <dbReference type="Proteomes" id="UP000235371"/>
    </source>
</evidence>
<accession>A0A2J6TA70</accession>
<dbReference type="EMBL" id="KZ613803">
    <property type="protein sequence ID" value="PMD59898.1"/>
    <property type="molecule type" value="Genomic_DNA"/>
</dbReference>
<dbReference type="SMART" id="SM00220">
    <property type="entry name" value="S_TKc"/>
    <property type="match status" value="1"/>
</dbReference>
<dbReference type="Proteomes" id="UP000235371">
    <property type="component" value="Unassembled WGS sequence"/>
</dbReference>
<dbReference type="GO" id="GO:0005524">
    <property type="term" value="F:ATP binding"/>
    <property type="evidence" value="ECO:0007669"/>
    <property type="project" value="InterPro"/>
</dbReference>
<gene>
    <name evidence="3" type="ORF">K444DRAFT_612962</name>
</gene>
<keyword evidence="3" id="KW-0418">Kinase</keyword>
<keyword evidence="3" id="KW-0808">Transferase</keyword>
<dbReference type="Pfam" id="PF00069">
    <property type="entry name" value="Pkinase"/>
    <property type="match status" value="1"/>
</dbReference>
<evidence type="ECO:0000256" key="1">
    <source>
        <dbReference type="SAM" id="MobiDB-lite"/>
    </source>
</evidence>
<evidence type="ECO:0000313" key="3">
    <source>
        <dbReference type="EMBL" id="PMD59898.1"/>
    </source>
</evidence>
<dbReference type="STRING" id="1095630.A0A2J6TA70"/>
<dbReference type="InterPro" id="IPR011009">
    <property type="entry name" value="Kinase-like_dom_sf"/>
</dbReference>
<dbReference type="OrthoDB" id="4062651at2759"/>
<dbReference type="CDD" id="cd00180">
    <property type="entry name" value="PKc"/>
    <property type="match status" value="1"/>
</dbReference>
<feature type="region of interest" description="Disordered" evidence="1">
    <location>
        <begin position="350"/>
        <end position="381"/>
    </location>
</feature>
<organism evidence="3 4">
    <name type="scientific">Hyaloscypha bicolor E</name>
    <dbReference type="NCBI Taxonomy" id="1095630"/>
    <lineage>
        <taxon>Eukaryota</taxon>
        <taxon>Fungi</taxon>
        <taxon>Dikarya</taxon>
        <taxon>Ascomycota</taxon>
        <taxon>Pezizomycotina</taxon>
        <taxon>Leotiomycetes</taxon>
        <taxon>Helotiales</taxon>
        <taxon>Hyaloscyphaceae</taxon>
        <taxon>Hyaloscypha</taxon>
        <taxon>Hyaloscypha bicolor</taxon>
    </lineage>
</organism>
<dbReference type="SUPFAM" id="SSF56112">
    <property type="entry name" value="Protein kinase-like (PK-like)"/>
    <property type="match status" value="1"/>
</dbReference>
<dbReference type="PROSITE" id="PS50011">
    <property type="entry name" value="PROTEIN_KINASE_DOM"/>
    <property type="match status" value="1"/>
</dbReference>
<dbReference type="GO" id="GO:0004674">
    <property type="term" value="F:protein serine/threonine kinase activity"/>
    <property type="evidence" value="ECO:0007669"/>
    <property type="project" value="TreeGrafter"/>
</dbReference>
<keyword evidence="4" id="KW-1185">Reference proteome</keyword>
<feature type="compositionally biased region" description="Low complexity" evidence="1">
    <location>
        <begin position="354"/>
        <end position="365"/>
    </location>
</feature>
<dbReference type="InterPro" id="IPR008271">
    <property type="entry name" value="Ser/Thr_kinase_AS"/>
</dbReference>
<dbReference type="PANTHER" id="PTHR24359:SF1">
    <property type="entry name" value="INHIBITOR OF NUCLEAR FACTOR KAPPA-B KINASE EPSILON SUBUNIT HOMOLOG 1-RELATED"/>
    <property type="match status" value="1"/>
</dbReference>
<reference evidence="3 4" key="1">
    <citation type="submission" date="2016-04" db="EMBL/GenBank/DDBJ databases">
        <title>A degradative enzymes factory behind the ericoid mycorrhizal symbiosis.</title>
        <authorList>
            <consortium name="DOE Joint Genome Institute"/>
            <person name="Martino E."/>
            <person name="Morin E."/>
            <person name="Grelet G."/>
            <person name="Kuo A."/>
            <person name="Kohler A."/>
            <person name="Daghino S."/>
            <person name="Barry K."/>
            <person name="Choi C."/>
            <person name="Cichocki N."/>
            <person name="Clum A."/>
            <person name="Copeland A."/>
            <person name="Hainaut M."/>
            <person name="Haridas S."/>
            <person name="Labutti K."/>
            <person name="Lindquist E."/>
            <person name="Lipzen A."/>
            <person name="Khouja H.-R."/>
            <person name="Murat C."/>
            <person name="Ohm R."/>
            <person name="Olson A."/>
            <person name="Spatafora J."/>
            <person name="Veneault-Fourrey C."/>
            <person name="Henrissat B."/>
            <person name="Grigoriev I."/>
            <person name="Martin F."/>
            <person name="Perotto S."/>
        </authorList>
    </citation>
    <scope>NUCLEOTIDE SEQUENCE [LARGE SCALE GENOMIC DNA]</scope>
    <source>
        <strain evidence="3 4">E</strain>
    </source>
</reference>
<evidence type="ECO:0000259" key="2">
    <source>
        <dbReference type="PROSITE" id="PS50011"/>
    </source>
</evidence>
<sequence>MPSGDQRDSNPGQCMAKPTEPDANATSMDLYGELHDSLVECPFTQNMFLPLNILQDVISVENIVRTPPFSGDNDLAEEVVHTAKKVLASLILVGRQNAIVDLLSEGLTDEKLPLYRRGSGADRNLLTDCDGNQTFETFRNWERVDIDNFVERQQWRTQAPVFDTSGSHFILDRNSALPLQAAVEKIGTTEFSNVFKCGLYRSHYQQDSQLLAKQVHVAIKELDDRNIFEREKENLTKTLNLNNRHLVKHIATCERGSNYYVIFPLADGGSLLDYWKRENEKPRKLELILWSLRQMHGLAGAVYSLHHDLGAGIHCRHGDLKPANILLFEEDSDPFLVIADLGVSRIHEQQTNLRRGGTTTTATTRSYEAPEASEPGQQNQPRARTYDIWSLGCVFLEFAIWLLYDYDAIENFEENRKLPPENPNASFFQINIDRKATILPEVLDAIKALREDPRCQGGTSLESLVNLIADKLLVTSAEDRCKAEQLRDELQEIVQKAKHDLSYLLNPTDQPAPVHKVFLKASKTW</sequence>
<dbReference type="InParanoid" id="A0A2J6TA70"/>
<dbReference type="PANTHER" id="PTHR24359">
    <property type="entry name" value="SERINE/THREONINE-PROTEIN KINASE SBK1"/>
    <property type="match status" value="1"/>
</dbReference>
<protein>
    <submittedName>
        <fullName evidence="3">Kinase-like protein</fullName>
    </submittedName>
</protein>
<feature type="domain" description="Protein kinase" evidence="2">
    <location>
        <begin position="180"/>
        <end position="494"/>
    </location>
</feature>
<dbReference type="Gene3D" id="3.30.200.20">
    <property type="entry name" value="Phosphorylase Kinase, domain 1"/>
    <property type="match status" value="1"/>
</dbReference>
<dbReference type="GeneID" id="36588320"/>
<proteinExistence type="predicted"/>
<name>A0A2J6TA70_9HELO</name>
<dbReference type="InterPro" id="IPR000719">
    <property type="entry name" value="Prot_kinase_dom"/>
</dbReference>